<keyword evidence="1" id="KW-0472">Membrane</keyword>
<dbReference type="Proteomes" id="UP000231343">
    <property type="component" value="Unassembled WGS sequence"/>
</dbReference>
<gene>
    <name evidence="2" type="ORF">COT42_01700</name>
</gene>
<feature type="transmembrane region" description="Helical" evidence="1">
    <location>
        <begin position="47"/>
        <end position="67"/>
    </location>
</feature>
<dbReference type="AlphaFoldDB" id="A0A2H0Y0Z9"/>
<comment type="caution">
    <text evidence="2">The sequence shown here is derived from an EMBL/GenBank/DDBJ whole genome shotgun (WGS) entry which is preliminary data.</text>
</comment>
<protein>
    <submittedName>
        <fullName evidence="2">Uncharacterized protein</fullName>
    </submittedName>
</protein>
<reference evidence="2 3" key="1">
    <citation type="submission" date="2017-09" db="EMBL/GenBank/DDBJ databases">
        <title>Depth-based differentiation of microbial function through sediment-hosted aquifers and enrichment of novel symbionts in the deep terrestrial subsurface.</title>
        <authorList>
            <person name="Probst A.J."/>
            <person name="Ladd B."/>
            <person name="Jarett J.K."/>
            <person name="Geller-Mcgrath D.E."/>
            <person name="Sieber C.M."/>
            <person name="Emerson J.B."/>
            <person name="Anantharaman K."/>
            <person name="Thomas B.C."/>
            <person name="Malmstrom R."/>
            <person name="Stieglmeier M."/>
            <person name="Klingl A."/>
            <person name="Woyke T."/>
            <person name="Ryan C.M."/>
            <person name="Banfield J.F."/>
        </authorList>
    </citation>
    <scope>NUCLEOTIDE SEQUENCE [LARGE SCALE GENOMIC DNA]</scope>
    <source>
        <strain evidence="2">CG08_land_8_20_14_0_20_45_16</strain>
    </source>
</reference>
<feature type="transmembrane region" description="Helical" evidence="1">
    <location>
        <begin position="12"/>
        <end position="35"/>
    </location>
</feature>
<evidence type="ECO:0000256" key="1">
    <source>
        <dbReference type="SAM" id="Phobius"/>
    </source>
</evidence>
<sequence length="72" mass="7221">MLARATPQLMWLAVVATLICTPAAGPLLLSLEFLVSKLATGSLISPAAKLVLALAAAGAMAGLRFMAGLAAE</sequence>
<accession>A0A2H0Y0Z9</accession>
<keyword evidence="1" id="KW-1133">Transmembrane helix</keyword>
<name>A0A2H0Y0Z9_UNCSA</name>
<evidence type="ECO:0000313" key="2">
    <source>
        <dbReference type="EMBL" id="PIS31190.1"/>
    </source>
</evidence>
<dbReference type="EMBL" id="PEYM01000033">
    <property type="protein sequence ID" value="PIS31190.1"/>
    <property type="molecule type" value="Genomic_DNA"/>
</dbReference>
<keyword evidence="1" id="KW-0812">Transmembrane</keyword>
<proteinExistence type="predicted"/>
<organism evidence="2 3">
    <name type="scientific">Candidatus Saganbacteria bacterium CG08_land_8_20_14_0_20_45_16</name>
    <dbReference type="NCBI Taxonomy" id="2014293"/>
    <lineage>
        <taxon>Bacteria</taxon>
        <taxon>Bacillati</taxon>
        <taxon>Saganbacteria</taxon>
    </lineage>
</organism>
<evidence type="ECO:0000313" key="3">
    <source>
        <dbReference type="Proteomes" id="UP000231343"/>
    </source>
</evidence>